<comment type="caution">
    <text evidence="9">The sequence shown here is derived from an EMBL/GenBank/DDBJ whole genome shotgun (WGS) entry which is preliminary data.</text>
</comment>
<dbReference type="PROSITE" id="PS50156">
    <property type="entry name" value="SSD"/>
    <property type="match status" value="1"/>
</dbReference>
<evidence type="ECO:0000256" key="1">
    <source>
        <dbReference type="ARBA" id="ARBA00004651"/>
    </source>
</evidence>
<feature type="transmembrane region" description="Helical" evidence="7">
    <location>
        <begin position="518"/>
        <end position="538"/>
    </location>
</feature>
<dbReference type="InterPro" id="IPR050545">
    <property type="entry name" value="Mycobact_MmpL"/>
</dbReference>
<feature type="transmembrane region" description="Helical" evidence="7">
    <location>
        <begin position="207"/>
        <end position="225"/>
    </location>
</feature>
<gene>
    <name evidence="9" type="ORF">CV019_08295</name>
</gene>
<organism evidence="9 10">
    <name type="scientific">Staphylococcus haemolyticus</name>
    <dbReference type="NCBI Taxonomy" id="1283"/>
    <lineage>
        <taxon>Bacteria</taxon>
        <taxon>Bacillati</taxon>
        <taxon>Bacillota</taxon>
        <taxon>Bacilli</taxon>
        <taxon>Bacillales</taxon>
        <taxon>Staphylococcaceae</taxon>
        <taxon>Staphylococcus</taxon>
    </lineage>
</organism>
<feature type="compositionally biased region" description="Basic and acidic residues" evidence="6">
    <location>
        <begin position="714"/>
        <end position="742"/>
    </location>
</feature>
<evidence type="ECO:0000313" key="9">
    <source>
        <dbReference type="EMBL" id="PPJ74049.1"/>
    </source>
</evidence>
<dbReference type="GO" id="GO:0005886">
    <property type="term" value="C:plasma membrane"/>
    <property type="evidence" value="ECO:0007669"/>
    <property type="project" value="UniProtKB-SubCell"/>
</dbReference>
<feature type="transmembrane region" description="Helical" evidence="7">
    <location>
        <begin position="583"/>
        <end position="606"/>
    </location>
</feature>
<dbReference type="PANTHER" id="PTHR33406">
    <property type="entry name" value="MEMBRANE PROTEIN MJ1562-RELATED"/>
    <property type="match status" value="1"/>
</dbReference>
<feature type="transmembrane region" description="Helical" evidence="7">
    <location>
        <begin position="657"/>
        <end position="679"/>
    </location>
</feature>
<dbReference type="InterPro" id="IPR000731">
    <property type="entry name" value="SSD"/>
</dbReference>
<feature type="transmembrane region" description="Helical" evidence="7">
    <location>
        <begin position="231"/>
        <end position="252"/>
    </location>
</feature>
<proteinExistence type="predicted"/>
<feature type="transmembrane region" description="Helical" evidence="7">
    <location>
        <begin position="550"/>
        <end position="571"/>
    </location>
</feature>
<dbReference type="RefSeq" id="WP_033079664.1">
    <property type="nucleotide sequence ID" value="NZ_CAXOHY010000004.1"/>
</dbReference>
<dbReference type="SUPFAM" id="SSF82866">
    <property type="entry name" value="Multidrug efflux transporter AcrB transmembrane domain"/>
    <property type="match status" value="2"/>
</dbReference>
<feature type="domain" description="SSD" evidence="8">
    <location>
        <begin position="204"/>
        <end position="329"/>
    </location>
</feature>
<evidence type="ECO:0000313" key="10">
    <source>
        <dbReference type="Proteomes" id="UP000238153"/>
    </source>
</evidence>
<feature type="transmembrane region" description="Helical" evidence="7">
    <location>
        <begin position="264"/>
        <end position="295"/>
    </location>
</feature>
<accession>A0A7Z1S8T4</accession>
<dbReference type="Gene3D" id="1.20.1640.10">
    <property type="entry name" value="Multidrug efflux transporter AcrB transmembrane domain"/>
    <property type="match status" value="2"/>
</dbReference>
<feature type="transmembrane region" description="Helical" evidence="7">
    <location>
        <begin position="351"/>
        <end position="375"/>
    </location>
</feature>
<evidence type="ECO:0000256" key="5">
    <source>
        <dbReference type="ARBA" id="ARBA00023136"/>
    </source>
</evidence>
<evidence type="ECO:0000256" key="7">
    <source>
        <dbReference type="SAM" id="Phobius"/>
    </source>
</evidence>
<keyword evidence="5 7" id="KW-0472">Membrane</keyword>
<feature type="region of interest" description="Disordered" evidence="6">
    <location>
        <begin position="714"/>
        <end position="761"/>
    </location>
</feature>
<evidence type="ECO:0000256" key="3">
    <source>
        <dbReference type="ARBA" id="ARBA00022692"/>
    </source>
</evidence>
<dbReference type="Proteomes" id="UP000238153">
    <property type="component" value="Unassembled WGS sequence"/>
</dbReference>
<evidence type="ECO:0000259" key="8">
    <source>
        <dbReference type="PROSITE" id="PS50156"/>
    </source>
</evidence>
<reference evidence="9 10" key="1">
    <citation type="submission" date="2017-11" db="EMBL/GenBank/DDBJ databases">
        <authorList>
            <person name="Founou R.C."/>
            <person name="Founou L."/>
            <person name="Allam M."/>
            <person name="Ismail A."/>
            <person name="Essack S.Y."/>
        </authorList>
    </citation>
    <scope>NUCLEOTIDE SEQUENCE [LARGE SCALE GENOMIC DNA]</scope>
    <source>
        <strain evidence="9 10">G811N2B1</strain>
    </source>
</reference>
<comment type="subcellular location">
    <subcellularLocation>
        <location evidence="1">Cell membrane</location>
        <topology evidence="1">Multi-pass membrane protein</topology>
    </subcellularLocation>
</comment>
<evidence type="ECO:0000256" key="4">
    <source>
        <dbReference type="ARBA" id="ARBA00022989"/>
    </source>
</evidence>
<feature type="transmembrane region" description="Helical" evidence="7">
    <location>
        <begin position="632"/>
        <end position="651"/>
    </location>
</feature>
<dbReference type="Pfam" id="PF03176">
    <property type="entry name" value="MMPL"/>
    <property type="match status" value="2"/>
</dbReference>
<feature type="transmembrane region" description="Helical" evidence="7">
    <location>
        <begin position="180"/>
        <end position="200"/>
    </location>
</feature>
<name>A0A7Z1S8T4_STAHA</name>
<sequence>MAKLLYKLGKFIAKNKWLSVIGWLVILGVIITPLMINSPKFDSDITMNGLKSLDTNDKISKEFHQDSEKASMKIVFHSNKNDGLNNKDTKKDIEDALDNIRQNDDYIQNISNPYDSGQVNDEGDTAIANVSYVVPQTGLKDSSKHIIDKELKDITDNHNVQIEKTQGGAMNAEPGGTSEIVGIVVAFVILLITFGSLIAAGMPIISAIIGLGSSVGIIALLTYIFDIPNFTLTLAVMIGLAVGIDYSLFILFRFKELKKKGVDTVEAIATAVGTAGSAVIFAGLTVMIAVCGLSLVGIDFLAVMGFASAISVLFAVLAALTLLPALISIFHKSIKIKDKPSKSKDPKDHPWAKFIVGKPVIAVIVSLIILILAAIPVSGMRLGIPDDSLKPTNSSEYKAYKLISDNFGEGYNGQIVMLVNTKDGGSKSTIERDLNNMRSDLEDIDNVDTVSKAQLTDNNNYALFTIIPEKGPNSQSTENLVYDLRDYHSQAQEKYDYGTEISGQSVINIDMSEKLNNAIPVFAGVIVVLAFFLLMIVFRSILVPLKAVLGFILSLMATLGFTTLVIQHGFMGSLFGIENTGPLLAFLPVITIGLLFGLAIDYELFLMTRVHEEYSKTGDNDHSIRVGIKESGPVIVAAALIMFSVFIAFVFQDDSGIKSMGIALGFGVLFDAFVVRMTLIPALTKLFGKASWYLPKWLGAVLPNVDVEGKALEEDNHHDTSSENGHANDRNNDYTRQDKDNHSYQNDNRKHNRNYNDEDYNRSVHLDNHHDQHHRQHHYDNQRDDIDYESLYTQNGDHTHYDERNYNDRHYQDNYDRNNDYRHSNHVQHNDNHDDYHDSNFDKTTNLYKELTDSNIDQDVLFKALMLYARENNKGVYDRYNRSSQHRHDDELRD</sequence>
<keyword evidence="2" id="KW-1003">Cell membrane</keyword>
<evidence type="ECO:0000256" key="2">
    <source>
        <dbReference type="ARBA" id="ARBA00022475"/>
    </source>
</evidence>
<keyword evidence="4 7" id="KW-1133">Transmembrane helix</keyword>
<evidence type="ECO:0000256" key="6">
    <source>
        <dbReference type="SAM" id="MobiDB-lite"/>
    </source>
</evidence>
<feature type="transmembrane region" description="Helical" evidence="7">
    <location>
        <begin position="17"/>
        <end position="36"/>
    </location>
</feature>
<dbReference type="InterPro" id="IPR004869">
    <property type="entry name" value="MMPL_dom"/>
</dbReference>
<dbReference type="EMBL" id="PGWX01000333">
    <property type="protein sequence ID" value="PPJ74049.1"/>
    <property type="molecule type" value="Genomic_DNA"/>
</dbReference>
<feature type="transmembrane region" description="Helical" evidence="7">
    <location>
        <begin position="301"/>
        <end position="330"/>
    </location>
</feature>
<dbReference type="PANTHER" id="PTHR33406:SF13">
    <property type="entry name" value="MEMBRANE PROTEIN YDFJ"/>
    <property type="match status" value="1"/>
</dbReference>
<dbReference type="AlphaFoldDB" id="A0A7Z1S8T4"/>
<keyword evidence="3 7" id="KW-0812">Transmembrane</keyword>
<protein>
    <recommendedName>
        <fullName evidence="8">SSD domain-containing protein</fullName>
    </recommendedName>
</protein>